<proteinExistence type="predicted"/>
<gene>
    <name evidence="1" type="ORF">LCGC14_1831600</name>
</gene>
<comment type="caution">
    <text evidence="1">The sequence shown here is derived from an EMBL/GenBank/DDBJ whole genome shotgun (WGS) entry which is preliminary data.</text>
</comment>
<accession>A0A0F9GFV7</accession>
<dbReference type="AlphaFoldDB" id="A0A0F9GFV7"/>
<protein>
    <submittedName>
        <fullName evidence="1">Uncharacterized protein</fullName>
    </submittedName>
</protein>
<name>A0A0F9GFV7_9ZZZZ</name>
<evidence type="ECO:0000313" key="1">
    <source>
        <dbReference type="EMBL" id="KKL97719.1"/>
    </source>
</evidence>
<reference evidence="1" key="1">
    <citation type="journal article" date="2015" name="Nature">
        <title>Complex archaea that bridge the gap between prokaryotes and eukaryotes.</title>
        <authorList>
            <person name="Spang A."/>
            <person name="Saw J.H."/>
            <person name="Jorgensen S.L."/>
            <person name="Zaremba-Niedzwiedzka K."/>
            <person name="Martijn J."/>
            <person name="Lind A.E."/>
            <person name="van Eijk R."/>
            <person name="Schleper C."/>
            <person name="Guy L."/>
            <person name="Ettema T.J."/>
        </authorList>
    </citation>
    <scope>NUCLEOTIDE SEQUENCE</scope>
</reference>
<sequence length="83" mass="9521">MRMCRDNNPCETWFGADGSFICRHGLVAEASDTTAVEYERCPADLLYESEKVKWKQFFKDLPIIMERVRDSASTIQHSGDSTQ</sequence>
<dbReference type="EMBL" id="LAZR01018099">
    <property type="protein sequence ID" value="KKL97719.1"/>
    <property type="molecule type" value="Genomic_DNA"/>
</dbReference>
<organism evidence="1">
    <name type="scientific">marine sediment metagenome</name>
    <dbReference type="NCBI Taxonomy" id="412755"/>
    <lineage>
        <taxon>unclassified sequences</taxon>
        <taxon>metagenomes</taxon>
        <taxon>ecological metagenomes</taxon>
    </lineage>
</organism>